<feature type="region of interest" description="Disordered" evidence="1">
    <location>
        <begin position="154"/>
        <end position="181"/>
    </location>
</feature>
<feature type="compositionally biased region" description="Polar residues" evidence="1">
    <location>
        <begin position="122"/>
        <end position="134"/>
    </location>
</feature>
<evidence type="ECO:0000313" key="2">
    <source>
        <dbReference type="EMBL" id="ORZ15426.1"/>
    </source>
</evidence>
<feature type="compositionally biased region" description="Low complexity" evidence="1">
    <location>
        <begin position="92"/>
        <end position="118"/>
    </location>
</feature>
<evidence type="ECO:0000256" key="1">
    <source>
        <dbReference type="SAM" id="MobiDB-lite"/>
    </source>
</evidence>
<feature type="compositionally biased region" description="Low complexity" evidence="1">
    <location>
        <begin position="12"/>
        <end position="24"/>
    </location>
</feature>
<dbReference type="GeneID" id="33570642"/>
<comment type="caution">
    <text evidence="2">The sequence shown here is derived from an EMBL/GenBank/DDBJ whole genome shotgun (WGS) entry which is preliminary data.</text>
</comment>
<dbReference type="EMBL" id="MCFF01000019">
    <property type="protein sequence ID" value="ORZ15426.1"/>
    <property type="molecule type" value="Genomic_DNA"/>
</dbReference>
<feature type="compositionally biased region" description="Low complexity" evidence="1">
    <location>
        <begin position="155"/>
        <end position="181"/>
    </location>
</feature>
<dbReference type="RefSeq" id="XP_021881174.1">
    <property type="nucleotide sequence ID" value="XM_022028799.1"/>
</dbReference>
<accession>A0A1Y2GM97</accession>
<organism evidence="2 3">
    <name type="scientific">Lobosporangium transversale</name>
    <dbReference type="NCBI Taxonomy" id="64571"/>
    <lineage>
        <taxon>Eukaryota</taxon>
        <taxon>Fungi</taxon>
        <taxon>Fungi incertae sedis</taxon>
        <taxon>Mucoromycota</taxon>
        <taxon>Mortierellomycotina</taxon>
        <taxon>Mortierellomycetes</taxon>
        <taxon>Mortierellales</taxon>
        <taxon>Mortierellaceae</taxon>
        <taxon>Lobosporangium</taxon>
    </lineage>
</organism>
<keyword evidence="3" id="KW-1185">Reference proteome</keyword>
<dbReference type="Proteomes" id="UP000193648">
    <property type="component" value="Unassembled WGS sequence"/>
</dbReference>
<name>A0A1Y2GM97_9FUNG</name>
<feature type="region of interest" description="Disordered" evidence="1">
    <location>
        <begin position="57"/>
        <end position="76"/>
    </location>
</feature>
<dbReference type="OrthoDB" id="2449593at2759"/>
<dbReference type="AlphaFoldDB" id="A0A1Y2GM97"/>
<feature type="region of interest" description="Disordered" evidence="1">
    <location>
        <begin position="92"/>
        <end position="134"/>
    </location>
</feature>
<reference evidence="2 3" key="1">
    <citation type="submission" date="2016-07" db="EMBL/GenBank/DDBJ databases">
        <title>Pervasive Adenine N6-methylation of Active Genes in Fungi.</title>
        <authorList>
            <consortium name="DOE Joint Genome Institute"/>
            <person name="Mondo S.J."/>
            <person name="Dannebaum R.O."/>
            <person name="Kuo R.C."/>
            <person name="Labutti K."/>
            <person name="Haridas S."/>
            <person name="Kuo A."/>
            <person name="Salamov A."/>
            <person name="Ahrendt S.R."/>
            <person name="Lipzen A."/>
            <person name="Sullivan W."/>
            <person name="Andreopoulos W.B."/>
            <person name="Clum A."/>
            <person name="Lindquist E."/>
            <person name="Daum C."/>
            <person name="Ramamoorthy G.K."/>
            <person name="Gryganskyi A."/>
            <person name="Culley D."/>
            <person name="Magnuson J.K."/>
            <person name="James T.Y."/>
            <person name="O'Malley M.A."/>
            <person name="Stajich J.E."/>
            <person name="Spatafora J.W."/>
            <person name="Visel A."/>
            <person name="Grigoriev I.V."/>
        </authorList>
    </citation>
    <scope>NUCLEOTIDE SEQUENCE [LARGE SCALE GENOMIC DNA]</scope>
    <source>
        <strain evidence="2 3">NRRL 3116</strain>
    </source>
</reference>
<sequence length="282" mass="31013">MSTLSTPRLDHNSTINENKNINNSRDNRILNDPGIQSLHSLPRTNTTFKNLIIPEHSSLPSPLSPPLSVSPSSSGSSMADFIATQAQHGFPSFSSSSSSSLPPFHPSSNNSSHSINDISHPHLNSVSASPSPLATIQTSPEAWLAHAAEQRRHLSSASFSSTTSSSMSHLVSPQSKSQSPVPLEFGESEQIQDGIQNVKDPYHQSTIIPLDHDHDHDHEEDEQEPELNMNLRPSELRASLMARAKRSSARLQKKRSESMPIDMLDLRLSMQSNQRHVALMFL</sequence>
<protein>
    <submittedName>
        <fullName evidence="2">Uncharacterized protein</fullName>
    </submittedName>
</protein>
<evidence type="ECO:0000313" key="3">
    <source>
        <dbReference type="Proteomes" id="UP000193648"/>
    </source>
</evidence>
<feature type="region of interest" description="Disordered" evidence="1">
    <location>
        <begin position="1"/>
        <end position="42"/>
    </location>
</feature>
<proteinExistence type="predicted"/>
<dbReference type="InParanoid" id="A0A1Y2GM97"/>
<gene>
    <name evidence="2" type="ORF">BCR41DRAFT_396376</name>
</gene>